<dbReference type="EMBL" id="CAUYUJ010016068">
    <property type="protein sequence ID" value="CAK0861532.1"/>
    <property type="molecule type" value="Genomic_DNA"/>
</dbReference>
<evidence type="ECO:0000313" key="2">
    <source>
        <dbReference type="Proteomes" id="UP001189429"/>
    </source>
</evidence>
<accession>A0ABN9UQ76</accession>
<keyword evidence="2" id="KW-1185">Reference proteome</keyword>
<name>A0ABN9UQ76_9DINO</name>
<proteinExistence type="predicted"/>
<dbReference type="Proteomes" id="UP001189429">
    <property type="component" value="Unassembled WGS sequence"/>
</dbReference>
<organism evidence="1 2">
    <name type="scientific">Prorocentrum cordatum</name>
    <dbReference type="NCBI Taxonomy" id="2364126"/>
    <lineage>
        <taxon>Eukaryota</taxon>
        <taxon>Sar</taxon>
        <taxon>Alveolata</taxon>
        <taxon>Dinophyceae</taxon>
        <taxon>Prorocentrales</taxon>
        <taxon>Prorocentraceae</taxon>
        <taxon>Prorocentrum</taxon>
    </lineage>
</organism>
<evidence type="ECO:0000313" key="1">
    <source>
        <dbReference type="EMBL" id="CAK0861532.1"/>
    </source>
</evidence>
<feature type="non-terminal residue" evidence="1">
    <location>
        <position position="1"/>
    </location>
</feature>
<reference evidence="1" key="1">
    <citation type="submission" date="2023-10" db="EMBL/GenBank/DDBJ databases">
        <authorList>
            <person name="Chen Y."/>
            <person name="Shah S."/>
            <person name="Dougan E. K."/>
            <person name="Thang M."/>
            <person name="Chan C."/>
        </authorList>
    </citation>
    <scope>NUCLEOTIDE SEQUENCE [LARGE SCALE GENOMIC DNA]</scope>
</reference>
<protein>
    <submittedName>
        <fullName evidence="1">Uncharacterized protein</fullName>
    </submittedName>
</protein>
<gene>
    <name evidence="1" type="ORF">PCOR1329_LOCUS50171</name>
</gene>
<sequence>ADVNNLLQFCRSLAPTKAVKLNDTGKIAFIECGDDADVRVPPSDVVHQMPLVAQLLHQLMRVRTKFKVLTDQGIWHEPSPIGSPNFLGGMKWHVNGQRTMGSPYTRSNMGYMCEMRTEIKCHWGVCSSLLGREGPDQVRITGLTILPPPGTMSGTVMILAFLAGPFRVTFLGEEAGFKGVHIVATDVQGARPMVLSFAPGWWTPEDMRRLNDFRMAMNELLTSPEQDSAAEATRRYKERLALSYAAA</sequence>
<comment type="caution">
    <text evidence="1">The sequence shown here is derived from an EMBL/GenBank/DDBJ whole genome shotgun (WGS) entry which is preliminary data.</text>
</comment>